<protein>
    <submittedName>
        <fullName evidence="2">Uncharacterized protein</fullName>
    </submittedName>
</protein>
<feature type="region of interest" description="Disordered" evidence="1">
    <location>
        <begin position="143"/>
        <end position="163"/>
    </location>
</feature>
<evidence type="ECO:0000313" key="2">
    <source>
        <dbReference type="EMBL" id="KAF2786420.1"/>
    </source>
</evidence>
<evidence type="ECO:0000256" key="1">
    <source>
        <dbReference type="SAM" id="MobiDB-lite"/>
    </source>
</evidence>
<evidence type="ECO:0000313" key="3">
    <source>
        <dbReference type="Proteomes" id="UP000799757"/>
    </source>
</evidence>
<dbReference type="Proteomes" id="UP000799757">
    <property type="component" value="Unassembled WGS sequence"/>
</dbReference>
<keyword evidence="3" id="KW-1185">Reference proteome</keyword>
<feature type="region of interest" description="Disordered" evidence="1">
    <location>
        <begin position="9"/>
        <end position="38"/>
    </location>
</feature>
<dbReference type="EMBL" id="MU002470">
    <property type="protein sequence ID" value="KAF2786420.1"/>
    <property type="molecule type" value="Genomic_DNA"/>
</dbReference>
<accession>A0A6A6WQR1</accession>
<sequence length="198" mass="22199">MKFGNCLQRPNLRLPNTPSHPSRIRPPTGSIPEEASRRGHQIVESIRATASHSPKGTFLNLGKKARWCCMQHFRLRIRRRGSRAGTLVLMCCTVYFQRQPTSNQHPVSPGFCYTSEVETEPPPNQNAKNGDLTDTCSLSAVSQTTQTSHTASHTSHERGPYPSRLQCRTLPRLPLISHARRPLRLQSSIYPVCYSAKA</sequence>
<organism evidence="2 3">
    <name type="scientific">Melanomma pulvis-pyrius CBS 109.77</name>
    <dbReference type="NCBI Taxonomy" id="1314802"/>
    <lineage>
        <taxon>Eukaryota</taxon>
        <taxon>Fungi</taxon>
        <taxon>Dikarya</taxon>
        <taxon>Ascomycota</taxon>
        <taxon>Pezizomycotina</taxon>
        <taxon>Dothideomycetes</taxon>
        <taxon>Pleosporomycetidae</taxon>
        <taxon>Pleosporales</taxon>
        <taxon>Melanommataceae</taxon>
        <taxon>Melanomma</taxon>
    </lineage>
</organism>
<dbReference type="AlphaFoldDB" id="A0A6A6WQR1"/>
<name>A0A6A6WQR1_9PLEO</name>
<gene>
    <name evidence="2" type="ORF">K505DRAFT_146260</name>
</gene>
<proteinExistence type="predicted"/>
<feature type="compositionally biased region" description="Low complexity" evidence="1">
    <location>
        <begin position="143"/>
        <end position="153"/>
    </location>
</feature>
<reference evidence="2" key="1">
    <citation type="journal article" date="2020" name="Stud. Mycol.">
        <title>101 Dothideomycetes genomes: a test case for predicting lifestyles and emergence of pathogens.</title>
        <authorList>
            <person name="Haridas S."/>
            <person name="Albert R."/>
            <person name="Binder M."/>
            <person name="Bloem J."/>
            <person name="Labutti K."/>
            <person name="Salamov A."/>
            <person name="Andreopoulos B."/>
            <person name="Baker S."/>
            <person name="Barry K."/>
            <person name="Bills G."/>
            <person name="Bluhm B."/>
            <person name="Cannon C."/>
            <person name="Castanera R."/>
            <person name="Culley D."/>
            <person name="Daum C."/>
            <person name="Ezra D."/>
            <person name="Gonzalez J."/>
            <person name="Henrissat B."/>
            <person name="Kuo A."/>
            <person name="Liang C."/>
            <person name="Lipzen A."/>
            <person name="Lutzoni F."/>
            <person name="Magnuson J."/>
            <person name="Mondo S."/>
            <person name="Nolan M."/>
            <person name="Ohm R."/>
            <person name="Pangilinan J."/>
            <person name="Park H.-J."/>
            <person name="Ramirez L."/>
            <person name="Alfaro M."/>
            <person name="Sun H."/>
            <person name="Tritt A."/>
            <person name="Yoshinaga Y."/>
            <person name="Zwiers L.-H."/>
            <person name="Turgeon B."/>
            <person name="Goodwin S."/>
            <person name="Spatafora J."/>
            <person name="Crous P."/>
            <person name="Grigoriev I."/>
        </authorList>
    </citation>
    <scope>NUCLEOTIDE SEQUENCE</scope>
    <source>
        <strain evidence="2">CBS 109.77</strain>
    </source>
</reference>